<dbReference type="GO" id="GO:0055085">
    <property type="term" value="P:transmembrane transport"/>
    <property type="evidence" value="ECO:0007669"/>
    <property type="project" value="TreeGrafter"/>
</dbReference>
<comment type="subcellular location">
    <subcellularLocation>
        <location evidence="1">Membrane</location>
        <topology evidence="1">Multi-pass membrane protein</topology>
    </subcellularLocation>
</comment>
<evidence type="ECO:0000313" key="7">
    <source>
        <dbReference type="EMBL" id="SIS67372.1"/>
    </source>
</evidence>
<feature type="transmembrane region" description="Helical" evidence="6">
    <location>
        <begin position="255"/>
        <end position="288"/>
    </location>
</feature>
<dbReference type="Proteomes" id="UP000186156">
    <property type="component" value="Unassembled WGS sequence"/>
</dbReference>
<comment type="similarity">
    <text evidence="2">Belongs to the autoinducer-2 exporter (AI-2E) (TC 2.A.86) family.</text>
</comment>
<accession>A0A1N7L0H3</accession>
<name>A0A1N7L0H3_9BACL</name>
<evidence type="ECO:0000256" key="1">
    <source>
        <dbReference type="ARBA" id="ARBA00004141"/>
    </source>
</evidence>
<gene>
    <name evidence="7" type="ORF">SAMN05421799_102324</name>
</gene>
<feature type="transmembrane region" description="Helical" evidence="6">
    <location>
        <begin position="40"/>
        <end position="58"/>
    </location>
</feature>
<dbReference type="PANTHER" id="PTHR21716:SF15">
    <property type="entry name" value="TRANSPORT PROTEIN YRRI-RELATED"/>
    <property type="match status" value="1"/>
</dbReference>
<dbReference type="PANTHER" id="PTHR21716">
    <property type="entry name" value="TRANSMEMBRANE PROTEIN"/>
    <property type="match status" value="1"/>
</dbReference>
<evidence type="ECO:0000313" key="8">
    <source>
        <dbReference type="Proteomes" id="UP000186156"/>
    </source>
</evidence>
<feature type="transmembrane region" description="Helical" evidence="6">
    <location>
        <begin position="70"/>
        <end position="94"/>
    </location>
</feature>
<dbReference type="AlphaFoldDB" id="A0A1N7L0H3"/>
<organism evidence="7 8">
    <name type="scientific">Alicyclobacillus vulcanalis</name>
    <dbReference type="NCBI Taxonomy" id="252246"/>
    <lineage>
        <taxon>Bacteria</taxon>
        <taxon>Bacillati</taxon>
        <taxon>Bacillota</taxon>
        <taxon>Bacilli</taxon>
        <taxon>Bacillales</taxon>
        <taxon>Alicyclobacillaceae</taxon>
        <taxon>Alicyclobacillus</taxon>
    </lineage>
</organism>
<evidence type="ECO:0000256" key="4">
    <source>
        <dbReference type="ARBA" id="ARBA00022989"/>
    </source>
</evidence>
<dbReference type="GO" id="GO:0005886">
    <property type="term" value="C:plasma membrane"/>
    <property type="evidence" value="ECO:0007669"/>
    <property type="project" value="UniProtKB-SubCell"/>
</dbReference>
<proteinExistence type="inferred from homology"/>
<feature type="transmembrane region" description="Helical" evidence="6">
    <location>
        <begin position="218"/>
        <end position="235"/>
    </location>
</feature>
<evidence type="ECO:0000256" key="2">
    <source>
        <dbReference type="ARBA" id="ARBA00009773"/>
    </source>
</evidence>
<keyword evidence="8" id="KW-1185">Reference proteome</keyword>
<sequence>MPTGRYARAMMSIALTLLCLYLAGLLRSLFLDIWGVLSSLFYTFLASLIITYILQPAVDILHRRRVPRSAAILIVYAVIAAVLAVVVLNLIPVISRQIAQLSSSLPAITAEVSRWIDMVNSRKTYLPNALRTGIENALNQLEHRVEVAPTGLFSVVTSTLNAIFMAFVVPFLVFYMLKDAKAIGRGLVRMAPANSKHRVRLVLRAIDETLGGYVRGQFLIMLAVGVLSFIGYLIIRLPYALVLAAFLGFADIIPYLGPIIGIAPAVVIALTTSGWPMLVKVVIVNIAVQQIEGNILSPQIMGRTLHLHPMAIVAALIVGGEAGGILGLILAVPALAVIKVVWSEWRRARDPVAPKG</sequence>
<dbReference type="InterPro" id="IPR002549">
    <property type="entry name" value="AI-2E-like"/>
</dbReference>
<keyword evidence="4 6" id="KW-1133">Transmembrane helix</keyword>
<dbReference type="STRING" id="252246.SAMN05421799_102324"/>
<keyword evidence="3 6" id="KW-0812">Transmembrane</keyword>
<evidence type="ECO:0000256" key="5">
    <source>
        <dbReference type="ARBA" id="ARBA00023136"/>
    </source>
</evidence>
<evidence type="ECO:0000256" key="3">
    <source>
        <dbReference type="ARBA" id="ARBA00022692"/>
    </source>
</evidence>
<dbReference type="Pfam" id="PF01594">
    <property type="entry name" value="AI-2E_transport"/>
    <property type="match status" value="1"/>
</dbReference>
<keyword evidence="5 6" id="KW-0472">Membrane</keyword>
<evidence type="ECO:0000256" key="6">
    <source>
        <dbReference type="SAM" id="Phobius"/>
    </source>
</evidence>
<feature type="transmembrane region" description="Helical" evidence="6">
    <location>
        <begin position="152"/>
        <end position="177"/>
    </location>
</feature>
<reference evidence="8" key="1">
    <citation type="submission" date="2017-01" db="EMBL/GenBank/DDBJ databases">
        <authorList>
            <person name="Varghese N."/>
            <person name="Submissions S."/>
        </authorList>
    </citation>
    <scope>NUCLEOTIDE SEQUENCE [LARGE SCALE GENOMIC DNA]</scope>
    <source>
        <strain evidence="8">DSM 16176</strain>
    </source>
</reference>
<dbReference type="EMBL" id="FTOO01000002">
    <property type="protein sequence ID" value="SIS67372.1"/>
    <property type="molecule type" value="Genomic_DNA"/>
</dbReference>
<protein>
    <submittedName>
        <fullName evidence="7">Predicted PurR-regulated permease PerM</fullName>
    </submittedName>
</protein>
<dbReference type="OrthoDB" id="9793390at2"/>
<dbReference type="RefSeq" id="WP_084182461.1">
    <property type="nucleotide sequence ID" value="NZ_FTOO01000002.1"/>
</dbReference>